<dbReference type="CDD" id="cd02209">
    <property type="entry name" value="cupin_XRE_C"/>
    <property type="match status" value="1"/>
</dbReference>
<feature type="domain" description="Cupin type-2" evidence="1">
    <location>
        <begin position="26"/>
        <end position="93"/>
    </location>
</feature>
<dbReference type="SUPFAM" id="SSF51182">
    <property type="entry name" value="RmlC-like cupins"/>
    <property type="match status" value="1"/>
</dbReference>
<dbReference type="InterPro" id="IPR014710">
    <property type="entry name" value="RmlC-like_jellyroll"/>
</dbReference>
<evidence type="ECO:0000313" key="3">
    <source>
        <dbReference type="Proteomes" id="UP000019251"/>
    </source>
</evidence>
<evidence type="ECO:0000259" key="1">
    <source>
        <dbReference type="Pfam" id="PF07883"/>
    </source>
</evidence>
<comment type="caution">
    <text evidence="2">The sequence shown here is derived from an EMBL/GenBank/DDBJ whole genome shotgun (WGS) entry which is preliminary data.</text>
</comment>
<accession>A0A829R6U7</accession>
<dbReference type="AlphaFoldDB" id="A0A829R6U7"/>
<gene>
    <name evidence="2" type="ORF">LMUR_05772</name>
</gene>
<protein>
    <submittedName>
        <fullName evidence="2">Transcriptional regulator</fullName>
    </submittedName>
</protein>
<dbReference type="InterPro" id="IPR011051">
    <property type="entry name" value="RmlC_Cupin_sf"/>
</dbReference>
<reference evidence="2 3" key="1">
    <citation type="submission" date="2012-12" db="EMBL/GenBank/DDBJ databases">
        <title>Novel taxa of Listeriaceae from agricultural environments in the United States.</title>
        <authorList>
            <person name="den Bakker H.C."/>
            <person name="Allred A."/>
            <person name="Warchocki S."/>
            <person name="Wright E.M."/>
            <person name="Burrell A."/>
            <person name="Nightingale K.K."/>
            <person name="Kephart D."/>
            <person name="Wiedmann M."/>
        </authorList>
    </citation>
    <scope>NUCLEOTIDE SEQUENCE [LARGE SCALE GENOMIC DNA]</scope>
    <source>
        <strain evidence="2 3">FSL F6-1183</strain>
    </source>
</reference>
<evidence type="ECO:0000313" key="2">
    <source>
        <dbReference type="EMBL" id="EUJ28585.1"/>
    </source>
</evidence>
<proteinExistence type="predicted"/>
<dbReference type="InterPro" id="IPR013096">
    <property type="entry name" value="Cupin_2"/>
</dbReference>
<organism evidence="2 3">
    <name type="scientific">Listeria grayi FSL F6-1183</name>
    <dbReference type="NCBI Taxonomy" id="1265827"/>
    <lineage>
        <taxon>Bacteria</taxon>
        <taxon>Bacillati</taxon>
        <taxon>Bacillota</taxon>
        <taxon>Bacilli</taxon>
        <taxon>Bacillales</taxon>
        <taxon>Listeriaceae</taxon>
        <taxon>Listeria</taxon>
    </lineage>
</organism>
<dbReference type="Proteomes" id="UP000019251">
    <property type="component" value="Unassembled WGS sequence"/>
</dbReference>
<dbReference type="RefSeq" id="WP_149023436.1">
    <property type="nucleotide sequence ID" value="NZ_AODG01000007.1"/>
</dbReference>
<sequence>MSEDDQKYRVYPYFPFDRKVNFEWFTVEMDAGAVLRSEPHLDGSQEYLMVYEGSLKLEVAGRNHQLKKGDAIKFDADSEHAYINEGEAMAVISMIIYYL</sequence>
<dbReference type="EMBL" id="AODG01000007">
    <property type="protein sequence ID" value="EUJ28585.1"/>
    <property type="molecule type" value="Genomic_DNA"/>
</dbReference>
<name>A0A829R6U7_LISGR</name>
<dbReference type="Gene3D" id="2.60.120.10">
    <property type="entry name" value="Jelly Rolls"/>
    <property type="match status" value="1"/>
</dbReference>
<dbReference type="Pfam" id="PF07883">
    <property type="entry name" value="Cupin_2"/>
    <property type="match status" value="1"/>
</dbReference>